<evidence type="ECO:0000313" key="2">
    <source>
        <dbReference type="EMBL" id="KAF3044074.1"/>
    </source>
</evidence>
<accession>A0A9P5C332</accession>
<keyword evidence="3" id="KW-1185">Reference proteome</keyword>
<dbReference type="PANTHER" id="PTHR42085:SF1">
    <property type="entry name" value="F-BOX DOMAIN-CONTAINING PROTEIN"/>
    <property type="match status" value="1"/>
</dbReference>
<sequence>MPTPSFARATAASSSKASPKGGAPNPITAPPKTSPNNPTKTPTLRTSLGSPLPAKKLKRPSTLTKRVRKSIAYNADLYFIKPAIRSKPCPLADLPSELRTEIYSHVFGDLQKPILVNYGRVRHAPPALLHICRAMRIEAAYMYFPEASFTWIVKNLNFTMVIRWLQSLQLSHRTLLSRNPNLTVEMFPSLSKSFTYPPKDFLLDDTLENHWKFCQPFGNLYTIKGIHSGPHGHRQTHWDDLEHSTSQQNMRMYFIFFCRLGAWARLRNQAGYSNVQWRYVFDMPTDRNSVHHLCETLSHYETGLSRFLVQLKTFWSRNQNARIKQPILELIDCFIDAITEMTAKSSDSTFGMLDLCGRLMILRERIENWDR</sequence>
<dbReference type="PANTHER" id="PTHR42085">
    <property type="entry name" value="F-BOX DOMAIN-CONTAINING PROTEIN"/>
    <property type="match status" value="1"/>
</dbReference>
<organism evidence="2 3">
    <name type="scientific">Didymella heteroderae</name>
    <dbReference type="NCBI Taxonomy" id="1769908"/>
    <lineage>
        <taxon>Eukaryota</taxon>
        <taxon>Fungi</taxon>
        <taxon>Dikarya</taxon>
        <taxon>Ascomycota</taxon>
        <taxon>Pezizomycotina</taxon>
        <taxon>Dothideomycetes</taxon>
        <taxon>Pleosporomycetidae</taxon>
        <taxon>Pleosporales</taxon>
        <taxon>Pleosporineae</taxon>
        <taxon>Didymellaceae</taxon>
        <taxon>Didymella</taxon>
    </lineage>
</organism>
<evidence type="ECO:0000256" key="1">
    <source>
        <dbReference type="SAM" id="MobiDB-lite"/>
    </source>
</evidence>
<dbReference type="InterPro" id="IPR038883">
    <property type="entry name" value="AN11006-like"/>
</dbReference>
<feature type="region of interest" description="Disordered" evidence="1">
    <location>
        <begin position="1"/>
        <end position="63"/>
    </location>
</feature>
<dbReference type="EMBL" id="SWKV01000010">
    <property type="protein sequence ID" value="KAF3044074.1"/>
    <property type="molecule type" value="Genomic_DNA"/>
</dbReference>
<dbReference type="AlphaFoldDB" id="A0A9P5C332"/>
<feature type="compositionally biased region" description="Low complexity" evidence="1">
    <location>
        <begin position="1"/>
        <end position="26"/>
    </location>
</feature>
<gene>
    <name evidence="2" type="ORF">E8E12_008988</name>
</gene>
<protein>
    <submittedName>
        <fullName evidence="2">Uncharacterized protein</fullName>
    </submittedName>
</protein>
<comment type="caution">
    <text evidence="2">The sequence shown here is derived from an EMBL/GenBank/DDBJ whole genome shotgun (WGS) entry which is preliminary data.</text>
</comment>
<proteinExistence type="predicted"/>
<dbReference type="OrthoDB" id="3942472at2759"/>
<name>A0A9P5C332_9PLEO</name>
<reference evidence="2" key="1">
    <citation type="submission" date="2019-04" db="EMBL/GenBank/DDBJ databases">
        <title>Sequencing of skin fungus with MAO and IRED activity.</title>
        <authorList>
            <person name="Marsaioli A.J."/>
            <person name="Bonatto J.M.C."/>
            <person name="Reis Junior O."/>
        </authorList>
    </citation>
    <scope>NUCLEOTIDE SEQUENCE</scope>
    <source>
        <strain evidence="2">28M1</strain>
    </source>
</reference>
<evidence type="ECO:0000313" key="3">
    <source>
        <dbReference type="Proteomes" id="UP000758155"/>
    </source>
</evidence>
<feature type="compositionally biased region" description="Low complexity" evidence="1">
    <location>
        <begin position="34"/>
        <end position="43"/>
    </location>
</feature>
<dbReference type="Proteomes" id="UP000758155">
    <property type="component" value="Unassembled WGS sequence"/>
</dbReference>